<organism evidence="2 3">
    <name type="scientific">Edaphobacter modestus</name>
    <dbReference type="NCBI Taxonomy" id="388466"/>
    <lineage>
        <taxon>Bacteria</taxon>
        <taxon>Pseudomonadati</taxon>
        <taxon>Acidobacteriota</taxon>
        <taxon>Terriglobia</taxon>
        <taxon>Terriglobales</taxon>
        <taxon>Acidobacteriaceae</taxon>
        <taxon>Edaphobacter</taxon>
    </lineage>
</organism>
<feature type="region of interest" description="Disordered" evidence="1">
    <location>
        <begin position="247"/>
        <end position="266"/>
    </location>
</feature>
<name>A0A4Q7YTC7_9BACT</name>
<keyword evidence="3" id="KW-1185">Reference proteome</keyword>
<evidence type="ECO:0000313" key="3">
    <source>
        <dbReference type="Proteomes" id="UP000292958"/>
    </source>
</evidence>
<evidence type="ECO:0000256" key="1">
    <source>
        <dbReference type="SAM" id="MobiDB-lite"/>
    </source>
</evidence>
<sequence length="315" mass="34917">MLAQRSVRSNHHRDSFAEKALWNSVDSPTIAVAKAFTNPMKLQLPGSRLIGRAPLVATVLSLLLLHHGFQSRAWSQNYQNYRVGYPSGPLPIPVSADELRSEFQLGEPGQREDLLKRLGVHPGIAHEASVATTETTIKVDSLEGKNMHVLFLPCTGPGVPTAHLLLLRPVAKQGWRVAENVPLDCWYGDATYELLSIPGHVQQAVLAHHVNLGHGSGYVQNDMLLLFAVDTGHLSTVLRTAEYSKQTSLPEDKTVEQQSTLQPFPDGSLEETRATTFLEGENGVEKRLIRIERRRWSWDKTSQSFVSGEFTSVTD</sequence>
<evidence type="ECO:0000313" key="2">
    <source>
        <dbReference type="EMBL" id="RZU40243.1"/>
    </source>
</evidence>
<reference evidence="2 3" key="1">
    <citation type="submission" date="2019-02" db="EMBL/GenBank/DDBJ databases">
        <title>Genomic Encyclopedia of Archaeal and Bacterial Type Strains, Phase II (KMG-II): from individual species to whole genera.</title>
        <authorList>
            <person name="Goeker M."/>
        </authorList>
    </citation>
    <scope>NUCLEOTIDE SEQUENCE [LARGE SCALE GENOMIC DNA]</scope>
    <source>
        <strain evidence="2 3">DSM 18101</strain>
    </source>
</reference>
<comment type="caution">
    <text evidence="2">The sequence shown here is derived from an EMBL/GenBank/DDBJ whole genome shotgun (WGS) entry which is preliminary data.</text>
</comment>
<accession>A0A4Q7YTC7</accession>
<protein>
    <submittedName>
        <fullName evidence="2">Uncharacterized protein</fullName>
    </submittedName>
</protein>
<dbReference type="EMBL" id="SHKW01000001">
    <property type="protein sequence ID" value="RZU40243.1"/>
    <property type="molecule type" value="Genomic_DNA"/>
</dbReference>
<dbReference type="Proteomes" id="UP000292958">
    <property type="component" value="Unassembled WGS sequence"/>
</dbReference>
<dbReference type="AlphaFoldDB" id="A0A4Q7YTC7"/>
<proteinExistence type="predicted"/>
<gene>
    <name evidence="2" type="ORF">BDD14_1688</name>
</gene>